<sequence length="77" mass="8628">MVSVITVTMEEFVMMRQGDVSVLQDSWEQTVSQDVVVTSLVIPVSSSVTMKVTLIVLEDSFVCWIHMAVHVTLDIRT</sequence>
<accession>A0A9Q1H9B6</accession>
<reference evidence="1" key="1">
    <citation type="submission" date="2021-10" db="EMBL/GenBank/DDBJ databases">
        <title>Tropical sea cucumber genome reveals ecological adaptation and Cuvierian tubules defense mechanism.</title>
        <authorList>
            <person name="Chen T."/>
        </authorList>
    </citation>
    <scope>NUCLEOTIDE SEQUENCE</scope>
    <source>
        <strain evidence="1">Nanhai2018</strain>
        <tissue evidence="1">Muscle</tissue>
    </source>
</reference>
<evidence type="ECO:0000313" key="1">
    <source>
        <dbReference type="EMBL" id="KAJ8040647.1"/>
    </source>
</evidence>
<keyword evidence="2" id="KW-1185">Reference proteome</keyword>
<evidence type="ECO:0000313" key="2">
    <source>
        <dbReference type="Proteomes" id="UP001152320"/>
    </source>
</evidence>
<protein>
    <submittedName>
        <fullName evidence="1">Uncharacterized protein</fullName>
    </submittedName>
</protein>
<comment type="caution">
    <text evidence="1">The sequence shown here is derived from an EMBL/GenBank/DDBJ whole genome shotgun (WGS) entry which is preliminary data.</text>
</comment>
<dbReference type="AlphaFoldDB" id="A0A9Q1H9B6"/>
<gene>
    <name evidence="1" type="ORF">HOLleu_15000</name>
</gene>
<name>A0A9Q1H9B6_HOLLE</name>
<dbReference type="EMBL" id="JAIZAY010000006">
    <property type="protein sequence ID" value="KAJ8040647.1"/>
    <property type="molecule type" value="Genomic_DNA"/>
</dbReference>
<organism evidence="1 2">
    <name type="scientific">Holothuria leucospilota</name>
    <name type="common">Black long sea cucumber</name>
    <name type="synonym">Mertensiothuria leucospilota</name>
    <dbReference type="NCBI Taxonomy" id="206669"/>
    <lineage>
        <taxon>Eukaryota</taxon>
        <taxon>Metazoa</taxon>
        <taxon>Echinodermata</taxon>
        <taxon>Eleutherozoa</taxon>
        <taxon>Echinozoa</taxon>
        <taxon>Holothuroidea</taxon>
        <taxon>Aspidochirotacea</taxon>
        <taxon>Aspidochirotida</taxon>
        <taxon>Holothuriidae</taxon>
        <taxon>Holothuria</taxon>
    </lineage>
</organism>
<dbReference type="Proteomes" id="UP001152320">
    <property type="component" value="Chromosome 6"/>
</dbReference>
<proteinExistence type="predicted"/>